<evidence type="ECO:0000313" key="1">
    <source>
        <dbReference type="EMBL" id="CAA3006391.1"/>
    </source>
</evidence>
<sequence>MNETRAALRSGRVIAGEQSPKFSCCNPRALARVSLDCAQWAKSYKVSRAVWCSSRALISSRGLESRAYKRSAPIGGPLRD</sequence>
<reference evidence="1 2" key="1">
    <citation type="submission" date="2019-12" db="EMBL/GenBank/DDBJ databases">
        <authorList>
            <person name="Alioto T."/>
            <person name="Alioto T."/>
            <person name="Gomez Garrido J."/>
        </authorList>
    </citation>
    <scope>NUCLEOTIDE SEQUENCE [LARGE SCALE GENOMIC DNA]</scope>
</reference>
<evidence type="ECO:0000313" key="2">
    <source>
        <dbReference type="Proteomes" id="UP000594638"/>
    </source>
</evidence>
<keyword evidence="2" id="KW-1185">Reference proteome</keyword>
<comment type="caution">
    <text evidence="1">The sequence shown here is derived from an EMBL/GenBank/DDBJ whole genome shotgun (WGS) entry which is preliminary data.</text>
</comment>
<dbReference type="AlphaFoldDB" id="A0A8S0TLX3"/>
<gene>
    <name evidence="1" type="ORF">OLEA9_A023919</name>
</gene>
<organism evidence="1 2">
    <name type="scientific">Olea europaea subsp. europaea</name>
    <dbReference type="NCBI Taxonomy" id="158383"/>
    <lineage>
        <taxon>Eukaryota</taxon>
        <taxon>Viridiplantae</taxon>
        <taxon>Streptophyta</taxon>
        <taxon>Embryophyta</taxon>
        <taxon>Tracheophyta</taxon>
        <taxon>Spermatophyta</taxon>
        <taxon>Magnoliopsida</taxon>
        <taxon>eudicotyledons</taxon>
        <taxon>Gunneridae</taxon>
        <taxon>Pentapetalae</taxon>
        <taxon>asterids</taxon>
        <taxon>lamiids</taxon>
        <taxon>Lamiales</taxon>
        <taxon>Oleaceae</taxon>
        <taxon>Oleeae</taxon>
        <taxon>Olea</taxon>
    </lineage>
</organism>
<proteinExistence type="predicted"/>
<dbReference type="Gramene" id="OE9A023919T1">
    <property type="protein sequence ID" value="OE9A023919C1"/>
    <property type="gene ID" value="OE9A023919"/>
</dbReference>
<accession>A0A8S0TLX3</accession>
<dbReference type="EMBL" id="CACTIH010007260">
    <property type="protein sequence ID" value="CAA3006391.1"/>
    <property type="molecule type" value="Genomic_DNA"/>
</dbReference>
<protein>
    <submittedName>
        <fullName evidence="1">Uncharacterized protein</fullName>
    </submittedName>
</protein>
<dbReference type="Proteomes" id="UP000594638">
    <property type="component" value="Unassembled WGS sequence"/>
</dbReference>
<name>A0A8S0TLX3_OLEEU</name>